<comment type="caution">
    <text evidence="12">The sequence shown here is derived from an EMBL/GenBank/DDBJ whole genome shotgun (WGS) entry which is preliminary data.</text>
</comment>
<evidence type="ECO:0000256" key="5">
    <source>
        <dbReference type="ARBA" id="ARBA00022801"/>
    </source>
</evidence>
<dbReference type="InterPro" id="IPR001915">
    <property type="entry name" value="Peptidase_M48"/>
</dbReference>
<keyword evidence="2 10" id="KW-0645">Protease</keyword>
<keyword evidence="5 10" id="KW-0378">Hydrolase</keyword>
<keyword evidence="6 10" id="KW-0862">Zinc</keyword>
<dbReference type="GO" id="GO:0046872">
    <property type="term" value="F:metal ion binding"/>
    <property type="evidence" value="ECO:0007669"/>
    <property type="project" value="UniProtKB-KW"/>
</dbReference>
<feature type="domain" description="Peptidase M48" evidence="11">
    <location>
        <begin position="66"/>
        <end position="209"/>
    </location>
</feature>
<keyword evidence="3" id="KW-0812">Transmembrane</keyword>
<accession>A0AA37SUD8</accession>
<keyword evidence="1" id="KW-1003">Cell membrane</keyword>
<reference evidence="12" key="2">
    <citation type="submission" date="2023-01" db="EMBL/GenBank/DDBJ databases">
        <title>Draft genome sequence of Portibacter lacus strain NBRC 108769.</title>
        <authorList>
            <person name="Sun Q."/>
            <person name="Mori K."/>
        </authorList>
    </citation>
    <scope>NUCLEOTIDE SEQUENCE</scope>
    <source>
        <strain evidence="12">NBRC 108769</strain>
    </source>
</reference>
<keyword evidence="7" id="KW-1133">Transmembrane helix</keyword>
<evidence type="ECO:0000256" key="10">
    <source>
        <dbReference type="RuleBase" id="RU003983"/>
    </source>
</evidence>
<dbReference type="PANTHER" id="PTHR43221:SF3">
    <property type="entry name" value="SLL1280 PROTEIN"/>
    <property type="match status" value="1"/>
</dbReference>
<dbReference type="GO" id="GO:0004222">
    <property type="term" value="F:metalloendopeptidase activity"/>
    <property type="evidence" value="ECO:0007669"/>
    <property type="project" value="InterPro"/>
</dbReference>
<name>A0AA37SUD8_9BACT</name>
<evidence type="ECO:0000256" key="1">
    <source>
        <dbReference type="ARBA" id="ARBA00022475"/>
    </source>
</evidence>
<comment type="similarity">
    <text evidence="10">Belongs to the peptidase M48 family.</text>
</comment>
<gene>
    <name evidence="12" type="ORF">GCM10007940_44700</name>
</gene>
<evidence type="ECO:0000256" key="2">
    <source>
        <dbReference type="ARBA" id="ARBA00022670"/>
    </source>
</evidence>
<evidence type="ECO:0000256" key="3">
    <source>
        <dbReference type="ARBA" id="ARBA00022692"/>
    </source>
</evidence>
<keyword evidence="4" id="KW-0479">Metal-binding</keyword>
<evidence type="ECO:0000256" key="4">
    <source>
        <dbReference type="ARBA" id="ARBA00022723"/>
    </source>
</evidence>
<dbReference type="AlphaFoldDB" id="A0AA37SUD8"/>
<dbReference type="Gene3D" id="3.30.2010.10">
    <property type="entry name" value="Metalloproteases ('zincins'), catalytic domain"/>
    <property type="match status" value="1"/>
</dbReference>
<evidence type="ECO:0000256" key="8">
    <source>
        <dbReference type="ARBA" id="ARBA00023049"/>
    </source>
</evidence>
<comment type="cofactor">
    <cofactor evidence="10">
        <name>Zn(2+)</name>
        <dbReference type="ChEBI" id="CHEBI:29105"/>
    </cofactor>
    <text evidence="10">Binds 1 zinc ion per subunit.</text>
</comment>
<evidence type="ECO:0000259" key="11">
    <source>
        <dbReference type="Pfam" id="PF01435"/>
    </source>
</evidence>
<sequence length="275" mass="31470">MNYQKLYHIIPADFQHPKEASSMMTLKNTSGIEKVVKKFYDMGIENIIKLQYTGSSLKLSYKSFPDLYKLTERACEILDVNDVPDLYVHRSDQFTATTLGVDKPMIAISTECLDKLTNEELLFMIGREIAHIKCQHILYQEIGFIFPELMDAFSGITLGLSGVLSSGLKYTLFHWAQMAEYTADRGGLLVCQNVYGTKKMFTKLAGLPEKYWATFEVEELETQARAFEGFKEKTFDKFMRFLYGNNLWAIARAQELITWVESGEYNSVLVSKSKA</sequence>
<proteinExistence type="inferred from homology"/>
<protein>
    <recommendedName>
        <fullName evidence="11">Peptidase M48 domain-containing protein</fullName>
    </recommendedName>
</protein>
<dbReference type="PANTHER" id="PTHR43221">
    <property type="entry name" value="PROTEASE HTPX"/>
    <property type="match status" value="1"/>
</dbReference>
<evidence type="ECO:0000313" key="12">
    <source>
        <dbReference type="EMBL" id="GLR19854.1"/>
    </source>
</evidence>
<dbReference type="Pfam" id="PF01435">
    <property type="entry name" value="Peptidase_M48"/>
    <property type="match status" value="1"/>
</dbReference>
<dbReference type="RefSeq" id="WP_235293382.1">
    <property type="nucleotide sequence ID" value="NZ_BSOH01000037.1"/>
</dbReference>
<evidence type="ECO:0000256" key="7">
    <source>
        <dbReference type="ARBA" id="ARBA00022989"/>
    </source>
</evidence>
<dbReference type="CDD" id="cd07325">
    <property type="entry name" value="M48_Ste24p_like"/>
    <property type="match status" value="1"/>
</dbReference>
<evidence type="ECO:0000256" key="9">
    <source>
        <dbReference type="ARBA" id="ARBA00023136"/>
    </source>
</evidence>
<keyword evidence="13" id="KW-1185">Reference proteome</keyword>
<keyword evidence="9" id="KW-0472">Membrane</keyword>
<organism evidence="12 13">
    <name type="scientific">Portibacter lacus</name>
    <dbReference type="NCBI Taxonomy" id="1099794"/>
    <lineage>
        <taxon>Bacteria</taxon>
        <taxon>Pseudomonadati</taxon>
        <taxon>Bacteroidota</taxon>
        <taxon>Saprospiria</taxon>
        <taxon>Saprospirales</taxon>
        <taxon>Haliscomenobacteraceae</taxon>
        <taxon>Portibacter</taxon>
    </lineage>
</organism>
<keyword evidence="8 10" id="KW-0482">Metalloprotease</keyword>
<reference evidence="12" key="1">
    <citation type="journal article" date="2014" name="Int. J. Syst. Evol. Microbiol.">
        <title>Complete genome sequence of Corynebacterium casei LMG S-19264T (=DSM 44701T), isolated from a smear-ripened cheese.</title>
        <authorList>
            <consortium name="US DOE Joint Genome Institute (JGI-PGF)"/>
            <person name="Walter F."/>
            <person name="Albersmeier A."/>
            <person name="Kalinowski J."/>
            <person name="Ruckert C."/>
        </authorList>
    </citation>
    <scope>NUCLEOTIDE SEQUENCE</scope>
    <source>
        <strain evidence="12">NBRC 108769</strain>
    </source>
</reference>
<evidence type="ECO:0000256" key="6">
    <source>
        <dbReference type="ARBA" id="ARBA00022833"/>
    </source>
</evidence>
<dbReference type="GO" id="GO:0006508">
    <property type="term" value="P:proteolysis"/>
    <property type="evidence" value="ECO:0007669"/>
    <property type="project" value="UniProtKB-KW"/>
</dbReference>
<evidence type="ECO:0000313" key="13">
    <source>
        <dbReference type="Proteomes" id="UP001156666"/>
    </source>
</evidence>
<dbReference type="InterPro" id="IPR050083">
    <property type="entry name" value="HtpX_protease"/>
</dbReference>
<dbReference type="Proteomes" id="UP001156666">
    <property type="component" value="Unassembled WGS sequence"/>
</dbReference>
<dbReference type="EMBL" id="BSOH01000037">
    <property type="protein sequence ID" value="GLR19854.1"/>
    <property type="molecule type" value="Genomic_DNA"/>
</dbReference>